<dbReference type="PANTHER" id="PTHR12905:SF0">
    <property type="entry name" value="CALCINEURIN-LIKE PHOSPHOESTERASE DOMAIN-CONTAINING PROTEIN"/>
    <property type="match status" value="1"/>
</dbReference>
<evidence type="ECO:0000313" key="3">
    <source>
        <dbReference type="Proteomes" id="UP000305948"/>
    </source>
</evidence>
<sequence>MDSETIESPSAHVYLEYDPANPPPRPGPQWTRFVCISDTHSHFFPVPDGDVLLHSGDLTETGTLRNFEVTMDWLRKLPHHNKIIIAGNHDLTLHRGWYGQNYSRWHGPHKQDEEKIMDLVKGEEAHKAGIVYLEDEEYDFQAKEDGRVWSVYGSPGQWSPWFYDWAFNYNPGAEAERLLAKFPKTDILLTKDTDSYSLTHGPPHNVLDSTLAGDHVGCPTLAAHMQKLRPRIHLFGHIHEGHGAELREWSQGESTIYVNAANWPMGPRAEEIRSKGVRPTFGGPGFRPIIVDLLD</sequence>
<dbReference type="AlphaFoldDB" id="A0A5C3NBU4"/>
<protein>
    <submittedName>
        <fullName evidence="2">Metallo-dependent phosphatase</fullName>
    </submittedName>
</protein>
<dbReference type="CDD" id="cd07379">
    <property type="entry name" value="MPP_239FB"/>
    <property type="match status" value="1"/>
</dbReference>
<gene>
    <name evidence="2" type="ORF">OE88DRAFT_1723273</name>
</gene>
<dbReference type="Proteomes" id="UP000305948">
    <property type="component" value="Unassembled WGS sequence"/>
</dbReference>
<accession>A0A5C3NBU4</accession>
<dbReference type="Gene3D" id="3.60.21.10">
    <property type="match status" value="1"/>
</dbReference>
<organism evidence="2 3">
    <name type="scientific">Heliocybe sulcata</name>
    <dbReference type="NCBI Taxonomy" id="5364"/>
    <lineage>
        <taxon>Eukaryota</taxon>
        <taxon>Fungi</taxon>
        <taxon>Dikarya</taxon>
        <taxon>Basidiomycota</taxon>
        <taxon>Agaricomycotina</taxon>
        <taxon>Agaricomycetes</taxon>
        <taxon>Gloeophyllales</taxon>
        <taxon>Gloeophyllaceae</taxon>
        <taxon>Heliocybe</taxon>
    </lineage>
</organism>
<dbReference type="OrthoDB" id="630188at2759"/>
<dbReference type="InterPro" id="IPR004843">
    <property type="entry name" value="Calcineurin-like_PHP"/>
</dbReference>
<evidence type="ECO:0000313" key="2">
    <source>
        <dbReference type="EMBL" id="TFK54752.1"/>
    </source>
</evidence>
<reference evidence="2 3" key="1">
    <citation type="journal article" date="2019" name="Nat. Ecol. Evol.">
        <title>Megaphylogeny resolves global patterns of mushroom evolution.</title>
        <authorList>
            <person name="Varga T."/>
            <person name="Krizsan K."/>
            <person name="Foldi C."/>
            <person name="Dima B."/>
            <person name="Sanchez-Garcia M."/>
            <person name="Sanchez-Ramirez S."/>
            <person name="Szollosi G.J."/>
            <person name="Szarkandi J.G."/>
            <person name="Papp V."/>
            <person name="Albert L."/>
            <person name="Andreopoulos W."/>
            <person name="Angelini C."/>
            <person name="Antonin V."/>
            <person name="Barry K.W."/>
            <person name="Bougher N.L."/>
            <person name="Buchanan P."/>
            <person name="Buyck B."/>
            <person name="Bense V."/>
            <person name="Catcheside P."/>
            <person name="Chovatia M."/>
            <person name="Cooper J."/>
            <person name="Damon W."/>
            <person name="Desjardin D."/>
            <person name="Finy P."/>
            <person name="Geml J."/>
            <person name="Haridas S."/>
            <person name="Hughes K."/>
            <person name="Justo A."/>
            <person name="Karasinski D."/>
            <person name="Kautmanova I."/>
            <person name="Kiss B."/>
            <person name="Kocsube S."/>
            <person name="Kotiranta H."/>
            <person name="LaButti K.M."/>
            <person name="Lechner B.E."/>
            <person name="Liimatainen K."/>
            <person name="Lipzen A."/>
            <person name="Lukacs Z."/>
            <person name="Mihaltcheva S."/>
            <person name="Morgado L.N."/>
            <person name="Niskanen T."/>
            <person name="Noordeloos M.E."/>
            <person name="Ohm R.A."/>
            <person name="Ortiz-Santana B."/>
            <person name="Ovrebo C."/>
            <person name="Racz N."/>
            <person name="Riley R."/>
            <person name="Savchenko A."/>
            <person name="Shiryaev A."/>
            <person name="Soop K."/>
            <person name="Spirin V."/>
            <person name="Szebenyi C."/>
            <person name="Tomsovsky M."/>
            <person name="Tulloss R.E."/>
            <person name="Uehling J."/>
            <person name="Grigoriev I.V."/>
            <person name="Vagvolgyi C."/>
            <person name="Papp T."/>
            <person name="Martin F.M."/>
            <person name="Miettinen O."/>
            <person name="Hibbett D.S."/>
            <person name="Nagy L.G."/>
        </authorList>
    </citation>
    <scope>NUCLEOTIDE SEQUENCE [LARGE SCALE GENOMIC DNA]</scope>
    <source>
        <strain evidence="2 3">OMC1185</strain>
    </source>
</reference>
<dbReference type="GO" id="GO:0016787">
    <property type="term" value="F:hydrolase activity"/>
    <property type="evidence" value="ECO:0007669"/>
    <property type="project" value="InterPro"/>
</dbReference>
<dbReference type="Pfam" id="PF00149">
    <property type="entry name" value="Metallophos"/>
    <property type="match status" value="1"/>
</dbReference>
<dbReference type="EMBL" id="ML213505">
    <property type="protein sequence ID" value="TFK54752.1"/>
    <property type="molecule type" value="Genomic_DNA"/>
</dbReference>
<feature type="domain" description="Calcineurin-like phosphoesterase" evidence="1">
    <location>
        <begin position="33"/>
        <end position="240"/>
    </location>
</feature>
<dbReference type="SUPFAM" id="SSF56300">
    <property type="entry name" value="Metallo-dependent phosphatases"/>
    <property type="match status" value="1"/>
</dbReference>
<dbReference type="InterPro" id="IPR029052">
    <property type="entry name" value="Metallo-depent_PP-like"/>
</dbReference>
<proteinExistence type="predicted"/>
<evidence type="ECO:0000259" key="1">
    <source>
        <dbReference type="Pfam" id="PF00149"/>
    </source>
</evidence>
<dbReference type="PANTHER" id="PTHR12905">
    <property type="entry name" value="METALLOPHOSPHOESTERASE"/>
    <property type="match status" value="1"/>
</dbReference>
<keyword evidence="3" id="KW-1185">Reference proteome</keyword>
<name>A0A5C3NBU4_9AGAM</name>
<dbReference type="InterPro" id="IPR051693">
    <property type="entry name" value="UPF0046_metallophosphoest"/>
</dbReference>